<protein>
    <recommendedName>
        <fullName evidence="3">NADH-ubiquinone oxidoreductase chain 4L</fullName>
    </recommendedName>
    <alternativeName>
        <fullName evidence="9">NADH dehydrogenase subunit 4L</fullName>
    </alternativeName>
</protein>
<feature type="transmembrane region" description="Helical" evidence="11">
    <location>
        <begin position="56"/>
        <end position="81"/>
    </location>
</feature>
<keyword evidence="5" id="KW-1278">Translocase</keyword>
<dbReference type="EMBL" id="MG479390">
    <property type="protein sequence ID" value="QDM37013.1"/>
    <property type="molecule type" value="Genomic_DNA"/>
</dbReference>
<dbReference type="InterPro" id="IPR039428">
    <property type="entry name" value="NUOK/Mnh_C1-like"/>
</dbReference>
<keyword evidence="6 11" id="KW-1133">Transmembrane helix</keyword>
<keyword evidence="7" id="KW-0520">NAD</keyword>
<keyword evidence="8 11" id="KW-0472">Membrane</keyword>
<feature type="transmembrane region" description="Helical" evidence="11">
    <location>
        <begin position="28"/>
        <end position="50"/>
    </location>
</feature>
<keyword evidence="4 11" id="KW-0812">Transmembrane</keyword>
<dbReference type="Pfam" id="PF00420">
    <property type="entry name" value="Oxidored_q2"/>
    <property type="match status" value="1"/>
</dbReference>
<evidence type="ECO:0000256" key="10">
    <source>
        <dbReference type="ARBA" id="ARBA00049551"/>
    </source>
</evidence>
<comment type="similarity">
    <text evidence="2">Belongs to the complex I subunit 4L family.</text>
</comment>
<evidence type="ECO:0000256" key="9">
    <source>
        <dbReference type="ARBA" id="ARBA00031586"/>
    </source>
</evidence>
<feature type="transmembrane region" description="Helical" evidence="11">
    <location>
        <begin position="6"/>
        <end position="23"/>
    </location>
</feature>
<geneLocation type="mitochondrion" evidence="12"/>
<evidence type="ECO:0000256" key="6">
    <source>
        <dbReference type="ARBA" id="ARBA00022989"/>
    </source>
</evidence>
<evidence type="ECO:0000256" key="1">
    <source>
        <dbReference type="ARBA" id="ARBA00004141"/>
    </source>
</evidence>
<gene>
    <name evidence="12" type="primary">nad4l</name>
</gene>
<evidence type="ECO:0000256" key="8">
    <source>
        <dbReference type="ARBA" id="ARBA00023136"/>
    </source>
</evidence>
<evidence type="ECO:0000256" key="3">
    <source>
        <dbReference type="ARBA" id="ARBA00016612"/>
    </source>
</evidence>
<evidence type="ECO:0000256" key="4">
    <source>
        <dbReference type="ARBA" id="ARBA00022692"/>
    </source>
</evidence>
<dbReference type="GO" id="GO:0016020">
    <property type="term" value="C:membrane"/>
    <property type="evidence" value="ECO:0007669"/>
    <property type="project" value="UniProtKB-SubCell"/>
</dbReference>
<dbReference type="Gene3D" id="1.10.287.3510">
    <property type="match status" value="1"/>
</dbReference>
<evidence type="ECO:0000313" key="12">
    <source>
        <dbReference type="EMBL" id="QDM37013.1"/>
    </source>
</evidence>
<comment type="subcellular location">
    <subcellularLocation>
        <location evidence="1">Membrane</location>
        <topology evidence="1">Multi-pass membrane protein</topology>
    </subcellularLocation>
</comment>
<evidence type="ECO:0000256" key="11">
    <source>
        <dbReference type="SAM" id="Phobius"/>
    </source>
</evidence>
<organism evidence="12">
    <name type="scientific">Corythucha marmorata</name>
    <dbReference type="NCBI Taxonomy" id="621227"/>
    <lineage>
        <taxon>Eukaryota</taxon>
        <taxon>Metazoa</taxon>
        <taxon>Ecdysozoa</taxon>
        <taxon>Arthropoda</taxon>
        <taxon>Hexapoda</taxon>
        <taxon>Insecta</taxon>
        <taxon>Pterygota</taxon>
        <taxon>Neoptera</taxon>
        <taxon>Paraneoptera</taxon>
        <taxon>Hemiptera</taxon>
        <taxon>Heteroptera</taxon>
        <taxon>Panheteroptera</taxon>
        <taxon>Cimicomorpha</taxon>
        <taxon>Tingidae</taxon>
        <taxon>Corythucha</taxon>
    </lineage>
</organism>
<reference evidence="12" key="1">
    <citation type="journal article" date="2017" name="Mitochondrial DNA Part B Resour">
        <title>The complete mitochondrial genome of Corythucha marmorata (Hemiptera: Tingidae).</title>
        <authorList>
            <person name="Lin A."/>
            <person name="Zhao X."/>
            <person name="Li X."/>
            <person name="Song N."/>
        </authorList>
    </citation>
    <scope>NUCLEOTIDE SEQUENCE</scope>
</reference>
<comment type="catalytic activity">
    <reaction evidence="10">
        <text>a ubiquinone + NADH + 5 H(+)(in) = a ubiquinol + NAD(+) + 4 H(+)(out)</text>
        <dbReference type="Rhea" id="RHEA:29091"/>
        <dbReference type="Rhea" id="RHEA-COMP:9565"/>
        <dbReference type="Rhea" id="RHEA-COMP:9566"/>
        <dbReference type="ChEBI" id="CHEBI:15378"/>
        <dbReference type="ChEBI" id="CHEBI:16389"/>
        <dbReference type="ChEBI" id="CHEBI:17976"/>
        <dbReference type="ChEBI" id="CHEBI:57540"/>
        <dbReference type="ChEBI" id="CHEBI:57945"/>
        <dbReference type="EC" id="7.1.1.2"/>
    </reaction>
</comment>
<evidence type="ECO:0000256" key="7">
    <source>
        <dbReference type="ARBA" id="ARBA00023027"/>
    </source>
</evidence>
<dbReference type="AlphaFoldDB" id="A0A515KZA1"/>
<dbReference type="GO" id="GO:0008137">
    <property type="term" value="F:NADH dehydrogenase (ubiquinone) activity"/>
    <property type="evidence" value="ECO:0007669"/>
    <property type="project" value="UniProtKB-EC"/>
</dbReference>
<evidence type="ECO:0000256" key="5">
    <source>
        <dbReference type="ARBA" id="ARBA00022967"/>
    </source>
</evidence>
<proteinExistence type="inferred from homology"/>
<accession>A0A515KZA1</accession>
<evidence type="ECO:0000256" key="2">
    <source>
        <dbReference type="ARBA" id="ARBA00010519"/>
    </source>
</evidence>
<keyword evidence="12" id="KW-0496">Mitochondrion</keyword>
<sequence>MKAIFMSIIMLCFFIGLMVLFSLRSHLLLTLISIEFLMIILYLIMFNNFMIFGYEFYFIILFLVMAVCEGSLGLSILVSLIRSHGNDMINSLYMMSW</sequence>
<name>A0A515KZA1_9HEMI</name>